<reference evidence="1 2" key="1">
    <citation type="journal article" date="2020" name="ISME J.">
        <title>Comparative genomics reveals insights into cyanobacterial evolution and habitat adaptation.</title>
        <authorList>
            <person name="Chen M.Y."/>
            <person name="Teng W.K."/>
            <person name="Zhao L."/>
            <person name="Hu C.X."/>
            <person name="Zhou Y.K."/>
            <person name="Han B.P."/>
            <person name="Song L.R."/>
            <person name="Shu W.S."/>
        </authorList>
    </citation>
    <scope>NUCLEOTIDE SEQUENCE [LARGE SCALE GENOMIC DNA]</scope>
    <source>
        <strain evidence="1 2">FACHB-1249</strain>
    </source>
</reference>
<dbReference type="EMBL" id="JACJTM010000001">
    <property type="protein sequence ID" value="MBD2683885.1"/>
    <property type="molecule type" value="Genomic_DNA"/>
</dbReference>
<dbReference type="NCBIfam" id="TIGR03949">
    <property type="entry name" value="bact_IIb_cerein"/>
    <property type="match status" value="1"/>
</dbReference>
<dbReference type="RefSeq" id="WP_190386828.1">
    <property type="nucleotide sequence ID" value="NZ_JACJTM010000001.1"/>
</dbReference>
<accession>A0ABR8IMD9</accession>
<name>A0ABR8IMD9_APHFL</name>
<sequence length="58" mass="6368">MAKIQIADLHSENFVELTAEEQSLIQGGIWPWVVAAAVYVINHWSDIKKGVSDACNGN</sequence>
<comment type="caution">
    <text evidence="1">The sequence shown here is derived from an EMBL/GenBank/DDBJ whole genome shotgun (WGS) entry which is preliminary data.</text>
</comment>
<protein>
    <submittedName>
        <fullName evidence="1">Class IIb bacteriocin, lactobin A/cerein 7B family</fullName>
    </submittedName>
</protein>
<evidence type="ECO:0000313" key="2">
    <source>
        <dbReference type="Proteomes" id="UP000660270"/>
    </source>
</evidence>
<organism evidence="1 2">
    <name type="scientific">Aphanizomenon flos-aquae FACHB-1249</name>
    <dbReference type="NCBI Taxonomy" id="2692889"/>
    <lineage>
        <taxon>Bacteria</taxon>
        <taxon>Bacillati</taxon>
        <taxon>Cyanobacteriota</taxon>
        <taxon>Cyanophyceae</taxon>
        <taxon>Nostocales</taxon>
        <taxon>Aphanizomenonaceae</taxon>
        <taxon>Aphanizomenon</taxon>
    </lineage>
</organism>
<dbReference type="Proteomes" id="UP000660270">
    <property type="component" value="Unassembled WGS sequence"/>
</dbReference>
<dbReference type="InterPro" id="IPR023991">
    <property type="entry name" value="Bacteriocin_IIb_lactobn/cerein"/>
</dbReference>
<gene>
    <name evidence="1" type="ORF">H6G43_01220</name>
</gene>
<dbReference type="GeneID" id="78218686"/>
<keyword evidence="2" id="KW-1185">Reference proteome</keyword>
<proteinExistence type="predicted"/>
<evidence type="ECO:0000313" key="1">
    <source>
        <dbReference type="EMBL" id="MBD2683885.1"/>
    </source>
</evidence>